<sequence>MVSEDRQRVIETNRSLRLIKNELESLLEKGVIDDDAFDSIHRLLPTEASLSGAPTPASRTAARAPQRSPAPAPSASPPTNALENLNLRPTSSAATSTSTAPPPSYNQSTGGGGPPALPGRTPPPPAPGKPVIAHARALYRYAGADAGDCAFERGDGVAVHQYMNADWWLGRNLRTGQEGIFPRSYVEIEAAPPPPGPPPGGHGNYYQQQQQQPWQDEKAGYGGGGGGGGGYPGAAPYGGAPQQPMYGGYPPPPPGQANPYDANAPPPMAVAEQGGEGGSKMGEQGKKIGKKLGNAAIFGAGATIGSNIVNSIF</sequence>
<keyword evidence="6" id="KW-1185">Reference proteome</keyword>
<dbReference type="RefSeq" id="XP_060280310.1">
    <property type="nucleotide sequence ID" value="XM_060422634.1"/>
</dbReference>
<feature type="region of interest" description="Disordered" evidence="3">
    <location>
        <begin position="188"/>
        <end position="286"/>
    </location>
</feature>
<dbReference type="PANTHER" id="PTHR45929:SF7">
    <property type="entry name" value="LAS SEVENTEEN-BINDING PROTEIN 1"/>
    <property type="match status" value="1"/>
</dbReference>
<feature type="compositionally biased region" description="Low complexity" evidence="3">
    <location>
        <begin position="233"/>
        <end position="248"/>
    </location>
</feature>
<evidence type="ECO:0000313" key="5">
    <source>
        <dbReference type="EMBL" id="KAK1764097.1"/>
    </source>
</evidence>
<gene>
    <name evidence="5" type="ORF">QBC33DRAFT_206444</name>
</gene>
<evidence type="ECO:0000313" key="6">
    <source>
        <dbReference type="Proteomes" id="UP001244011"/>
    </source>
</evidence>
<accession>A0AAJ0FE96</accession>
<evidence type="ECO:0000256" key="3">
    <source>
        <dbReference type="SAM" id="MobiDB-lite"/>
    </source>
</evidence>
<dbReference type="Proteomes" id="UP001244011">
    <property type="component" value="Unassembled WGS sequence"/>
</dbReference>
<dbReference type="InterPro" id="IPR050670">
    <property type="entry name" value="STAM"/>
</dbReference>
<comment type="caution">
    <text evidence="5">The sequence shown here is derived from an EMBL/GenBank/DDBJ whole genome shotgun (WGS) entry which is preliminary data.</text>
</comment>
<dbReference type="SUPFAM" id="SSF50044">
    <property type="entry name" value="SH3-domain"/>
    <property type="match status" value="1"/>
</dbReference>
<evidence type="ECO:0000256" key="2">
    <source>
        <dbReference type="PROSITE-ProRule" id="PRU00192"/>
    </source>
</evidence>
<dbReference type="Pfam" id="PF00018">
    <property type="entry name" value="SH3_1"/>
    <property type="match status" value="1"/>
</dbReference>
<feature type="region of interest" description="Disordered" evidence="3">
    <location>
        <begin position="48"/>
        <end position="130"/>
    </location>
</feature>
<feature type="compositionally biased region" description="Low complexity" evidence="3">
    <location>
        <begin position="89"/>
        <end position="99"/>
    </location>
</feature>
<reference evidence="5" key="1">
    <citation type="submission" date="2023-06" db="EMBL/GenBank/DDBJ databases">
        <title>Genome-scale phylogeny and comparative genomics of the fungal order Sordariales.</title>
        <authorList>
            <consortium name="Lawrence Berkeley National Laboratory"/>
            <person name="Hensen N."/>
            <person name="Bonometti L."/>
            <person name="Westerberg I."/>
            <person name="Brannstrom I.O."/>
            <person name="Guillou S."/>
            <person name="Cros-Aarteil S."/>
            <person name="Calhoun S."/>
            <person name="Haridas S."/>
            <person name="Kuo A."/>
            <person name="Mondo S."/>
            <person name="Pangilinan J."/>
            <person name="Riley R."/>
            <person name="Labutti K."/>
            <person name="Andreopoulos B."/>
            <person name="Lipzen A."/>
            <person name="Chen C."/>
            <person name="Yanf M."/>
            <person name="Daum C."/>
            <person name="Ng V."/>
            <person name="Clum A."/>
            <person name="Steindorff A."/>
            <person name="Ohm R."/>
            <person name="Martin F."/>
            <person name="Silar P."/>
            <person name="Natvig D."/>
            <person name="Lalanne C."/>
            <person name="Gautier V."/>
            <person name="Ament-Velasquez S.L."/>
            <person name="Kruys A."/>
            <person name="Hutchinson M.I."/>
            <person name="Powell A.J."/>
            <person name="Barry K."/>
            <person name="Miller A.N."/>
            <person name="Grigoriev I.V."/>
            <person name="Debuchy R."/>
            <person name="Gladieux P."/>
            <person name="Thoren M.H."/>
            <person name="Johannesson H."/>
        </authorList>
    </citation>
    <scope>NUCLEOTIDE SEQUENCE</scope>
    <source>
        <strain evidence="5">8032-3</strain>
    </source>
</reference>
<feature type="compositionally biased region" description="Pro residues" evidence="3">
    <location>
        <begin position="191"/>
        <end position="200"/>
    </location>
</feature>
<dbReference type="CDD" id="cd00174">
    <property type="entry name" value="SH3"/>
    <property type="match status" value="1"/>
</dbReference>
<dbReference type="PANTHER" id="PTHR45929">
    <property type="entry name" value="JAK PATHWAY SIGNAL TRANSDUCTION ADAPTOR MOLECULE"/>
    <property type="match status" value="1"/>
</dbReference>
<name>A0AAJ0FE96_9PEZI</name>
<keyword evidence="1 2" id="KW-0728">SH3 domain</keyword>
<dbReference type="AlphaFoldDB" id="A0AAJ0FE96"/>
<feature type="compositionally biased region" description="Gly residues" evidence="3">
    <location>
        <begin position="220"/>
        <end position="232"/>
    </location>
</feature>
<dbReference type="InterPro" id="IPR001452">
    <property type="entry name" value="SH3_domain"/>
</dbReference>
<dbReference type="InterPro" id="IPR036028">
    <property type="entry name" value="SH3-like_dom_sf"/>
</dbReference>
<organism evidence="5 6">
    <name type="scientific">Phialemonium atrogriseum</name>
    <dbReference type="NCBI Taxonomy" id="1093897"/>
    <lineage>
        <taxon>Eukaryota</taxon>
        <taxon>Fungi</taxon>
        <taxon>Dikarya</taxon>
        <taxon>Ascomycota</taxon>
        <taxon>Pezizomycotina</taxon>
        <taxon>Sordariomycetes</taxon>
        <taxon>Sordariomycetidae</taxon>
        <taxon>Cephalothecales</taxon>
        <taxon>Cephalothecaceae</taxon>
        <taxon>Phialemonium</taxon>
    </lineage>
</organism>
<dbReference type="EMBL" id="MU839022">
    <property type="protein sequence ID" value="KAK1764097.1"/>
    <property type="molecule type" value="Genomic_DNA"/>
</dbReference>
<dbReference type="SMART" id="SM00326">
    <property type="entry name" value="SH3"/>
    <property type="match status" value="1"/>
</dbReference>
<feature type="compositionally biased region" description="Low complexity" evidence="3">
    <location>
        <begin position="204"/>
        <end position="214"/>
    </location>
</feature>
<feature type="compositionally biased region" description="Pro residues" evidence="3">
    <location>
        <begin position="115"/>
        <end position="128"/>
    </location>
</feature>
<evidence type="ECO:0000256" key="1">
    <source>
        <dbReference type="ARBA" id="ARBA00022443"/>
    </source>
</evidence>
<feature type="domain" description="SH3" evidence="4">
    <location>
        <begin position="130"/>
        <end position="191"/>
    </location>
</feature>
<dbReference type="GeneID" id="85305821"/>
<dbReference type="Gene3D" id="2.30.30.40">
    <property type="entry name" value="SH3 Domains"/>
    <property type="match status" value="1"/>
</dbReference>
<feature type="compositionally biased region" description="Low complexity" evidence="3">
    <location>
        <begin position="53"/>
        <end position="67"/>
    </location>
</feature>
<proteinExistence type="predicted"/>
<protein>
    <submittedName>
        <fullName evidence="5">SH3-domain-containing protein</fullName>
    </submittedName>
</protein>
<dbReference type="PROSITE" id="PS50002">
    <property type="entry name" value="SH3"/>
    <property type="match status" value="1"/>
</dbReference>
<evidence type="ECO:0000259" key="4">
    <source>
        <dbReference type="PROSITE" id="PS50002"/>
    </source>
</evidence>